<dbReference type="Gene3D" id="3.40.50.2000">
    <property type="entry name" value="Glycogen Phosphorylase B"/>
    <property type="match status" value="2"/>
</dbReference>
<dbReference type="AlphaFoldDB" id="A0A9X1LFI2"/>
<evidence type="ECO:0000256" key="1">
    <source>
        <dbReference type="ARBA" id="ARBA00022676"/>
    </source>
</evidence>
<gene>
    <name evidence="3" type="ORF">LG368_14025</name>
</gene>
<evidence type="ECO:0000256" key="2">
    <source>
        <dbReference type="ARBA" id="ARBA00022679"/>
    </source>
</evidence>
<dbReference type="PANTHER" id="PTHR30160">
    <property type="entry name" value="TETRAACYLDISACCHARIDE 4'-KINASE-RELATED"/>
    <property type="match status" value="1"/>
</dbReference>
<sequence length="355" mass="40766">MKHPWLKSMKNLWFEQGAFVTKKARNYITSDLCPKKVRKITVIRHAALGDQVILRPFLVEARRFFPNATITLVGVSHYQYGMPYDLVDQTHIMLGKSKDVSSGLKARLANIKALGEQDIIFDLAGTNRSYWMTFLTKAKLKVGFPYRSLHRGTLYNLCVLRSDFQAEVETMLDMLRVLGHNPPRRLDFAYPDNQDFCNKSAPFILYFNGASQLRKVLSKEQMRDVIEKSIKALPNVRHIYLEGKNDFEKGDYLEYLTKQHTHFTIQPCLELDKLVQLIAQSSLLVAPDTGVRNIGISTHTPTVGIFFSTVPFRYTPRYEDHYIVMRDDATVPSSDEIVDTIRQAIRCGNPIKMLN</sequence>
<dbReference type="InterPro" id="IPR051199">
    <property type="entry name" value="LPS_LOS_Heptosyltrfase"/>
</dbReference>
<dbReference type="Proteomes" id="UP001139095">
    <property type="component" value="Unassembled WGS sequence"/>
</dbReference>
<protein>
    <submittedName>
        <fullName evidence="3">Glycosyltransferase family 9 protein</fullName>
    </submittedName>
</protein>
<proteinExistence type="predicted"/>
<dbReference type="GO" id="GO:0009244">
    <property type="term" value="P:lipopolysaccharide core region biosynthetic process"/>
    <property type="evidence" value="ECO:0007669"/>
    <property type="project" value="TreeGrafter"/>
</dbReference>
<dbReference type="Pfam" id="PF01075">
    <property type="entry name" value="Glyco_transf_9"/>
    <property type="match status" value="1"/>
</dbReference>
<dbReference type="InterPro" id="IPR002201">
    <property type="entry name" value="Glyco_trans_9"/>
</dbReference>
<dbReference type="PANTHER" id="PTHR30160:SF19">
    <property type="entry name" value="LIPOPOLYSACCHARIDE HEPTOSYLTRANSFERASE 1"/>
    <property type="match status" value="1"/>
</dbReference>
<comment type="caution">
    <text evidence="3">The sequence shown here is derived from an EMBL/GenBank/DDBJ whole genome shotgun (WGS) entry which is preliminary data.</text>
</comment>
<dbReference type="GO" id="GO:0005829">
    <property type="term" value="C:cytosol"/>
    <property type="evidence" value="ECO:0007669"/>
    <property type="project" value="TreeGrafter"/>
</dbReference>
<dbReference type="GO" id="GO:0008713">
    <property type="term" value="F:ADP-heptose-lipopolysaccharide heptosyltransferase activity"/>
    <property type="evidence" value="ECO:0007669"/>
    <property type="project" value="TreeGrafter"/>
</dbReference>
<keyword evidence="2" id="KW-0808">Transferase</keyword>
<accession>A0A9X1LFI2</accession>
<name>A0A9X1LFI2_9GAMM</name>
<keyword evidence="4" id="KW-1185">Reference proteome</keyword>
<dbReference type="CDD" id="cd03789">
    <property type="entry name" value="GT9_LPS_heptosyltransferase"/>
    <property type="match status" value="1"/>
</dbReference>
<evidence type="ECO:0000313" key="4">
    <source>
        <dbReference type="Proteomes" id="UP001139095"/>
    </source>
</evidence>
<evidence type="ECO:0000313" key="3">
    <source>
        <dbReference type="EMBL" id="MCB5163001.1"/>
    </source>
</evidence>
<organism evidence="3 4">
    <name type="scientific">Marinomonas algarum</name>
    <dbReference type="NCBI Taxonomy" id="2883105"/>
    <lineage>
        <taxon>Bacteria</taxon>
        <taxon>Pseudomonadati</taxon>
        <taxon>Pseudomonadota</taxon>
        <taxon>Gammaproteobacteria</taxon>
        <taxon>Oceanospirillales</taxon>
        <taxon>Oceanospirillaceae</taxon>
        <taxon>Marinomonas</taxon>
    </lineage>
</organism>
<dbReference type="SUPFAM" id="SSF53756">
    <property type="entry name" value="UDP-Glycosyltransferase/glycogen phosphorylase"/>
    <property type="match status" value="1"/>
</dbReference>
<dbReference type="RefSeq" id="WP_226755345.1">
    <property type="nucleotide sequence ID" value="NZ_JAJATW010000030.1"/>
</dbReference>
<keyword evidence="1" id="KW-0328">Glycosyltransferase</keyword>
<reference evidence="3" key="1">
    <citation type="submission" date="2021-10" db="EMBL/GenBank/DDBJ databases">
        <title>Marinomonas pontica sp. nov., isolated from the Black Sea.</title>
        <authorList>
            <person name="Zhao L.-H."/>
            <person name="Xue J.-H."/>
        </authorList>
    </citation>
    <scope>NUCLEOTIDE SEQUENCE</scope>
    <source>
        <strain evidence="3">E8</strain>
    </source>
</reference>
<dbReference type="EMBL" id="JAJATW010000030">
    <property type="protein sequence ID" value="MCB5163001.1"/>
    <property type="molecule type" value="Genomic_DNA"/>
</dbReference>